<dbReference type="InterPro" id="IPR020846">
    <property type="entry name" value="MFS_dom"/>
</dbReference>
<feature type="transmembrane region" description="Helical" evidence="8">
    <location>
        <begin position="311"/>
        <end position="329"/>
    </location>
</feature>
<gene>
    <name evidence="10" type="ORF">VPNG_08366</name>
</gene>
<comment type="caution">
    <text evidence="10">The sequence shown here is derived from an EMBL/GenBank/DDBJ whole genome shotgun (WGS) entry which is preliminary data.</text>
</comment>
<evidence type="ECO:0000256" key="8">
    <source>
        <dbReference type="SAM" id="Phobius"/>
    </source>
</evidence>
<keyword evidence="3" id="KW-0813">Transport</keyword>
<feature type="transmembrane region" description="Helical" evidence="8">
    <location>
        <begin position="521"/>
        <end position="540"/>
    </location>
</feature>
<dbReference type="Pfam" id="PF07690">
    <property type="entry name" value="MFS_1"/>
    <property type="match status" value="1"/>
</dbReference>
<keyword evidence="5 8" id="KW-1133">Transmembrane helix</keyword>
<accession>A0A423W9N1</accession>
<dbReference type="AlphaFoldDB" id="A0A423W9N1"/>
<feature type="transmembrane region" description="Helical" evidence="8">
    <location>
        <begin position="489"/>
        <end position="509"/>
    </location>
</feature>
<evidence type="ECO:0000256" key="7">
    <source>
        <dbReference type="SAM" id="MobiDB-lite"/>
    </source>
</evidence>
<dbReference type="FunCoup" id="A0A423W9N1">
    <property type="interactions" value="15"/>
</dbReference>
<feature type="domain" description="Major facilitator superfamily (MFS) profile" evidence="9">
    <location>
        <begin position="246"/>
        <end position="637"/>
    </location>
</feature>
<feature type="compositionally biased region" description="Basic and acidic residues" evidence="7">
    <location>
        <begin position="182"/>
        <end position="192"/>
    </location>
</feature>
<feature type="transmembrane region" description="Helical" evidence="8">
    <location>
        <begin position="546"/>
        <end position="568"/>
    </location>
</feature>
<protein>
    <recommendedName>
        <fullName evidence="9">Major facilitator superfamily (MFS) profile domain-containing protein</fullName>
    </recommendedName>
</protein>
<evidence type="ECO:0000313" key="11">
    <source>
        <dbReference type="Proteomes" id="UP000285146"/>
    </source>
</evidence>
<dbReference type="InterPro" id="IPR011701">
    <property type="entry name" value="MFS"/>
</dbReference>
<dbReference type="FunFam" id="1.20.1250.20:FF:000286">
    <property type="entry name" value="MFS efflux transporter"/>
    <property type="match status" value="1"/>
</dbReference>
<evidence type="ECO:0000256" key="1">
    <source>
        <dbReference type="ARBA" id="ARBA00004127"/>
    </source>
</evidence>
<dbReference type="Gene3D" id="1.20.1250.20">
    <property type="entry name" value="MFS general substrate transporter like domains"/>
    <property type="match status" value="2"/>
</dbReference>
<feature type="region of interest" description="Disordered" evidence="7">
    <location>
        <begin position="89"/>
        <end position="131"/>
    </location>
</feature>
<feature type="transmembrane region" description="Helical" evidence="8">
    <location>
        <begin position="247"/>
        <end position="271"/>
    </location>
</feature>
<keyword evidence="4 8" id="KW-0812">Transmembrane</keyword>
<feature type="transmembrane region" description="Helical" evidence="8">
    <location>
        <begin position="277"/>
        <end position="299"/>
    </location>
</feature>
<feature type="transmembrane region" description="Helical" evidence="8">
    <location>
        <begin position="580"/>
        <end position="603"/>
    </location>
</feature>
<dbReference type="InterPro" id="IPR036259">
    <property type="entry name" value="MFS_trans_sf"/>
</dbReference>
<dbReference type="FunFam" id="1.20.1250.20:FF:000308">
    <property type="entry name" value="MFS efflux transporter"/>
    <property type="match status" value="1"/>
</dbReference>
<dbReference type="PROSITE" id="PS50850">
    <property type="entry name" value="MFS"/>
    <property type="match status" value="1"/>
</dbReference>
<name>A0A423W9N1_9PEZI</name>
<comment type="similarity">
    <text evidence="2">Belongs to the major facilitator superfamily.</text>
</comment>
<dbReference type="SUPFAM" id="SSF103473">
    <property type="entry name" value="MFS general substrate transporter"/>
    <property type="match status" value="1"/>
</dbReference>
<dbReference type="EMBL" id="LKEB01000057">
    <property type="protein sequence ID" value="ROW00059.1"/>
    <property type="molecule type" value="Genomic_DNA"/>
</dbReference>
<dbReference type="GO" id="GO:0022857">
    <property type="term" value="F:transmembrane transporter activity"/>
    <property type="evidence" value="ECO:0007669"/>
    <property type="project" value="InterPro"/>
</dbReference>
<feature type="compositionally biased region" description="Polar residues" evidence="7">
    <location>
        <begin position="217"/>
        <end position="232"/>
    </location>
</feature>
<feature type="transmembrane region" description="Helical" evidence="8">
    <location>
        <begin position="367"/>
        <end position="386"/>
    </location>
</feature>
<dbReference type="OrthoDB" id="413079at2759"/>
<feature type="transmembrane region" description="Helical" evidence="8">
    <location>
        <begin position="452"/>
        <end position="477"/>
    </location>
</feature>
<dbReference type="InterPro" id="IPR051788">
    <property type="entry name" value="MFS_Transporter"/>
</dbReference>
<comment type="subcellular location">
    <subcellularLocation>
        <location evidence="1">Endomembrane system</location>
        <topology evidence="1">Multi-pass membrane protein</topology>
    </subcellularLocation>
</comment>
<evidence type="ECO:0000256" key="3">
    <source>
        <dbReference type="ARBA" id="ARBA00022448"/>
    </source>
</evidence>
<sequence>MFTKFKSSLKVHKTRHSTGSSTITEHVCHTCGQTLAHSNDNTEDFAARPYELYEKRERRSWRSSGFSDSGYGSFNSSQDFDPLIELGAAQQPEPPTQGFPRHPTHTPSTYSDDDEFEDVSASERVTDPAGFETPEYMYEASSSPLSFNRESVTEKSQSRYARLNELPVASPGTLPSQHAALEAEIRQDEIRPDRKRRRTLGRPSSQGGQDGPHGPQSEDSISSLPAPTTVSRQAERWNHPRSNISRVLAVFWSLLVMGMNDAVYGALIPYIEPYYGLSYTVVSLIFLSPLVGFTVSAILNNTIHQRFGQRGIAILCSGCHLVAYTVASLHPPYPALVVVYMLAGFGNGISDAAWNAWVGAMANPNEVLGLLHACYGAGGVLSPLIATSMITKAGMEWYQFYYVMVGAAAVEMVATATAFWKATGKVFRDAHPKTTGSAGDNRMREALFQMPAARVTWLCAIFLLCNVGVGVALGGWIVQFMIDVRNGGAFASGMTATGFWLGIAVGRVVLGFVTPRLGERLALMIYLPAAMGLELLFWLVPQFFVSAVAVALQGFFLGPLFPAVVVAATKSLPKHLHVGAIGFAAAFGGGGAAILPFAVGAIAQSKGVGVLQPIVLTLLGVLLVLWLALPSFSKKRE</sequence>
<feature type="transmembrane region" description="Helical" evidence="8">
    <location>
        <begin position="335"/>
        <end position="355"/>
    </location>
</feature>
<organism evidence="10 11">
    <name type="scientific">Cytospora leucostoma</name>
    <dbReference type="NCBI Taxonomy" id="1230097"/>
    <lineage>
        <taxon>Eukaryota</taxon>
        <taxon>Fungi</taxon>
        <taxon>Dikarya</taxon>
        <taxon>Ascomycota</taxon>
        <taxon>Pezizomycotina</taxon>
        <taxon>Sordariomycetes</taxon>
        <taxon>Sordariomycetidae</taxon>
        <taxon>Diaporthales</taxon>
        <taxon>Cytosporaceae</taxon>
        <taxon>Cytospora</taxon>
    </lineage>
</organism>
<evidence type="ECO:0000313" key="10">
    <source>
        <dbReference type="EMBL" id="ROW00059.1"/>
    </source>
</evidence>
<reference evidence="10 11" key="1">
    <citation type="submission" date="2015-09" db="EMBL/GenBank/DDBJ databases">
        <title>Host preference determinants of Valsa canker pathogens revealed by comparative genomics.</title>
        <authorList>
            <person name="Yin Z."/>
            <person name="Huang L."/>
        </authorList>
    </citation>
    <scope>NUCLEOTIDE SEQUENCE [LARGE SCALE GENOMIC DNA]</scope>
    <source>
        <strain evidence="10 11">SXYLt</strain>
    </source>
</reference>
<dbReference type="GO" id="GO:0012505">
    <property type="term" value="C:endomembrane system"/>
    <property type="evidence" value="ECO:0007669"/>
    <property type="project" value="UniProtKB-SubCell"/>
</dbReference>
<evidence type="ECO:0000256" key="6">
    <source>
        <dbReference type="ARBA" id="ARBA00023136"/>
    </source>
</evidence>
<dbReference type="PANTHER" id="PTHR23514:SF3">
    <property type="entry name" value="BYPASS OF STOP CODON PROTEIN 6"/>
    <property type="match status" value="1"/>
</dbReference>
<keyword evidence="6 8" id="KW-0472">Membrane</keyword>
<keyword evidence="11" id="KW-1185">Reference proteome</keyword>
<dbReference type="PANTHER" id="PTHR23514">
    <property type="entry name" value="BYPASS OF STOP CODON PROTEIN 6"/>
    <property type="match status" value="1"/>
</dbReference>
<evidence type="ECO:0000256" key="4">
    <source>
        <dbReference type="ARBA" id="ARBA00022692"/>
    </source>
</evidence>
<proteinExistence type="inferred from homology"/>
<feature type="transmembrane region" description="Helical" evidence="8">
    <location>
        <begin position="398"/>
        <end position="420"/>
    </location>
</feature>
<feature type="transmembrane region" description="Helical" evidence="8">
    <location>
        <begin position="609"/>
        <end position="629"/>
    </location>
</feature>
<evidence type="ECO:0000259" key="9">
    <source>
        <dbReference type="PROSITE" id="PS50850"/>
    </source>
</evidence>
<dbReference type="Proteomes" id="UP000285146">
    <property type="component" value="Unassembled WGS sequence"/>
</dbReference>
<dbReference type="InParanoid" id="A0A423W9N1"/>
<evidence type="ECO:0000256" key="2">
    <source>
        <dbReference type="ARBA" id="ARBA00008335"/>
    </source>
</evidence>
<feature type="compositionally biased region" description="Acidic residues" evidence="7">
    <location>
        <begin position="111"/>
        <end position="120"/>
    </location>
</feature>
<dbReference type="GO" id="GO:0016020">
    <property type="term" value="C:membrane"/>
    <property type="evidence" value="ECO:0007669"/>
    <property type="project" value="TreeGrafter"/>
</dbReference>
<feature type="region of interest" description="Disordered" evidence="7">
    <location>
        <begin position="182"/>
        <end position="236"/>
    </location>
</feature>
<evidence type="ECO:0000256" key="5">
    <source>
        <dbReference type="ARBA" id="ARBA00022989"/>
    </source>
</evidence>